<dbReference type="InterPro" id="IPR036388">
    <property type="entry name" value="WH-like_DNA-bd_sf"/>
</dbReference>
<feature type="domain" description="LEM" evidence="15">
    <location>
        <begin position="349"/>
        <end position="393"/>
    </location>
</feature>
<dbReference type="GeneID" id="378644"/>
<dbReference type="Gene3D" id="1.10.720.40">
    <property type="match status" value="1"/>
</dbReference>
<feature type="region of interest" description="Disordered" evidence="12">
    <location>
        <begin position="189"/>
        <end position="246"/>
    </location>
</feature>
<dbReference type="RefSeq" id="XP_041438897.1">
    <property type="nucleotide sequence ID" value="XM_041582963.1"/>
</dbReference>
<keyword evidence="3" id="KW-0678">Repressor</keyword>
<evidence type="ECO:0000259" key="15">
    <source>
        <dbReference type="PROSITE" id="PS50954"/>
    </source>
</evidence>
<keyword evidence="16" id="KW-1185">Reference proteome</keyword>
<dbReference type="SUPFAM" id="SSF46785">
    <property type="entry name" value="Winged helix' DNA-binding domain"/>
    <property type="match status" value="1"/>
</dbReference>
<organism evidence="16 17">
    <name type="scientific">Xenopus laevis</name>
    <name type="common">African clawed frog</name>
    <dbReference type="NCBI Taxonomy" id="8355"/>
    <lineage>
        <taxon>Eukaryota</taxon>
        <taxon>Metazoa</taxon>
        <taxon>Chordata</taxon>
        <taxon>Craniata</taxon>
        <taxon>Vertebrata</taxon>
        <taxon>Euteleostomi</taxon>
        <taxon>Amphibia</taxon>
        <taxon>Batrachia</taxon>
        <taxon>Anura</taxon>
        <taxon>Pipoidea</taxon>
        <taxon>Pipidae</taxon>
        <taxon>Xenopodinae</taxon>
        <taxon>Xenopus</taxon>
        <taxon>Xenopus</taxon>
    </lineage>
</organism>
<name>A0A8J1MC10_XENLA</name>
<dbReference type="RefSeq" id="XP_041438896.1">
    <property type="nucleotide sequence ID" value="XM_041582962.1"/>
</dbReference>
<dbReference type="InterPro" id="IPR036390">
    <property type="entry name" value="WH_DNA-bd_sf"/>
</dbReference>
<dbReference type="GO" id="GO:0045892">
    <property type="term" value="P:negative regulation of DNA-templated transcription"/>
    <property type="evidence" value="ECO:0007669"/>
    <property type="project" value="UniProtKB-ARBA"/>
</dbReference>
<keyword evidence="13" id="KW-0812">Transmembrane</keyword>
<reference evidence="16" key="1">
    <citation type="submission" date="2024-06" db="UniProtKB">
        <authorList>
            <consortium name="RefSeq"/>
        </authorList>
    </citation>
    <scope>NUCLEOTIDE SEQUENCE [LARGE SCALE GENOMIC DNA]</scope>
    <source>
        <strain evidence="16">J_2021</strain>
    </source>
</reference>
<comment type="subcellular location">
    <subcellularLocation>
        <location evidence="1 11">Nucleus</location>
    </subcellularLocation>
</comment>
<dbReference type="CTD" id="378644"/>
<feature type="region of interest" description="Disordered" evidence="12">
    <location>
        <begin position="392"/>
        <end position="414"/>
    </location>
</feature>
<keyword evidence="6" id="KW-0805">Transcription regulation</keyword>
<comment type="similarity">
    <text evidence="2 11">Belongs to the ETS family.</text>
</comment>
<accession>A0A8J1MC10</accession>
<evidence type="ECO:0000256" key="3">
    <source>
        <dbReference type="ARBA" id="ARBA00022491"/>
    </source>
</evidence>
<evidence type="ECO:0000259" key="14">
    <source>
        <dbReference type="PROSITE" id="PS50061"/>
    </source>
</evidence>
<dbReference type="CDD" id="cd12940">
    <property type="entry name" value="LEM_LAP2_LEMD1"/>
    <property type="match status" value="1"/>
</dbReference>
<dbReference type="GO" id="GO:0000981">
    <property type="term" value="F:DNA-binding transcription factor activity, RNA polymerase II-specific"/>
    <property type="evidence" value="ECO:0000318"/>
    <property type="project" value="GO_Central"/>
</dbReference>
<evidence type="ECO:0000256" key="7">
    <source>
        <dbReference type="ARBA" id="ARBA00023125"/>
    </source>
</evidence>
<dbReference type="AlphaFoldDB" id="A0A8J1MC10"/>
<evidence type="ECO:0000256" key="9">
    <source>
        <dbReference type="ARBA" id="ARBA00023163"/>
    </source>
</evidence>
<dbReference type="PANTHER" id="PTHR12019">
    <property type="entry name" value="LAMINA-ASSOCIATED POLYPEPTIDE THYMOPOIETIN"/>
    <property type="match status" value="1"/>
</dbReference>
<dbReference type="PROSITE" id="PS00345">
    <property type="entry name" value="ETS_DOMAIN_1"/>
    <property type="match status" value="1"/>
</dbReference>
<evidence type="ECO:0000313" key="16">
    <source>
        <dbReference type="Proteomes" id="UP000186698"/>
    </source>
</evidence>
<evidence type="ECO:0000256" key="11">
    <source>
        <dbReference type="RuleBase" id="RU004019"/>
    </source>
</evidence>
<evidence type="ECO:0000256" key="4">
    <source>
        <dbReference type="ARBA" id="ARBA00022499"/>
    </source>
</evidence>
<evidence type="ECO:0000256" key="5">
    <source>
        <dbReference type="ARBA" id="ARBA00022843"/>
    </source>
</evidence>
<feature type="domain" description="ETS" evidence="14">
    <location>
        <begin position="5"/>
        <end position="85"/>
    </location>
</feature>
<dbReference type="SMART" id="SM00540">
    <property type="entry name" value="LEM"/>
    <property type="match status" value="1"/>
</dbReference>
<dbReference type="Pfam" id="PF03020">
    <property type="entry name" value="LEM"/>
    <property type="match status" value="1"/>
</dbReference>
<dbReference type="SUPFAM" id="SSF63451">
    <property type="entry name" value="LEM domain"/>
    <property type="match status" value="1"/>
</dbReference>
<dbReference type="SMART" id="SM00413">
    <property type="entry name" value="ETS"/>
    <property type="match status" value="1"/>
</dbReference>
<dbReference type="GO" id="GO:0043565">
    <property type="term" value="F:sequence-specific DNA binding"/>
    <property type="evidence" value="ECO:0007669"/>
    <property type="project" value="InterPro"/>
</dbReference>
<evidence type="ECO:0000256" key="2">
    <source>
        <dbReference type="ARBA" id="ARBA00005562"/>
    </source>
</evidence>
<keyword evidence="4" id="KW-1017">Isopeptide bond</keyword>
<dbReference type="GO" id="GO:0030154">
    <property type="term" value="P:cell differentiation"/>
    <property type="evidence" value="ECO:0000318"/>
    <property type="project" value="GO_Central"/>
</dbReference>
<keyword evidence="10 11" id="KW-0539">Nucleus</keyword>
<evidence type="ECO:0000256" key="13">
    <source>
        <dbReference type="SAM" id="Phobius"/>
    </source>
</evidence>
<dbReference type="PROSITE" id="PS50954">
    <property type="entry name" value="LEM"/>
    <property type="match status" value="1"/>
</dbReference>
<dbReference type="FunFam" id="1.10.10.10:FF:000113">
    <property type="entry name" value="ETS domain-containing protein Elk-3"/>
    <property type="match status" value="1"/>
</dbReference>
<dbReference type="PROSITE" id="PS00346">
    <property type="entry name" value="ETS_DOMAIN_2"/>
    <property type="match status" value="1"/>
</dbReference>
<evidence type="ECO:0000256" key="8">
    <source>
        <dbReference type="ARBA" id="ARBA00023159"/>
    </source>
</evidence>
<dbReference type="InterPro" id="IPR003887">
    <property type="entry name" value="LEM_dom"/>
</dbReference>
<feature type="compositionally biased region" description="Basic and acidic residues" evidence="12">
    <location>
        <begin position="210"/>
        <end position="219"/>
    </location>
</feature>
<evidence type="ECO:0000313" key="17">
    <source>
        <dbReference type="RefSeq" id="XP_041438896.1"/>
    </source>
</evidence>
<keyword evidence="5" id="KW-0832">Ubl conjugation</keyword>
<keyword evidence="13" id="KW-1133">Transmembrane helix</keyword>
<evidence type="ECO:0000256" key="1">
    <source>
        <dbReference type="ARBA" id="ARBA00004123"/>
    </source>
</evidence>
<dbReference type="PROSITE" id="PS50061">
    <property type="entry name" value="ETS_DOMAIN_3"/>
    <property type="match status" value="1"/>
</dbReference>
<dbReference type="Pfam" id="PF00178">
    <property type="entry name" value="Ets"/>
    <property type="match status" value="1"/>
</dbReference>
<keyword evidence="8" id="KW-0010">Activator</keyword>
<dbReference type="Gene3D" id="1.10.10.10">
    <property type="entry name" value="Winged helix-like DNA-binding domain superfamily/Winged helix DNA-binding domain"/>
    <property type="match status" value="1"/>
</dbReference>
<dbReference type="FunFam" id="1.10.720.40:FF:000001">
    <property type="entry name" value="LEM domain containing 2, isoform CRA_a"/>
    <property type="match status" value="1"/>
</dbReference>
<evidence type="ECO:0000256" key="10">
    <source>
        <dbReference type="ARBA" id="ARBA00023242"/>
    </source>
</evidence>
<evidence type="ECO:0000256" key="12">
    <source>
        <dbReference type="SAM" id="MobiDB-lite"/>
    </source>
</evidence>
<dbReference type="PRINTS" id="PR00454">
    <property type="entry name" value="ETSDOMAIN"/>
</dbReference>
<evidence type="ECO:0000313" key="18">
    <source>
        <dbReference type="RefSeq" id="XP_041438897.1"/>
    </source>
</evidence>
<protein>
    <submittedName>
        <fullName evidence="17 18">ELK4, ETS transcription factor S homeolog isoform X1</fullName>
    </submittedName>
</protein>
<dbReference type="OrthoDB" id="10067219at2759"/>
<dbReference type="GO" id="GO:0005634">
    <property type="term" value="C:nucleus"/>
    <property type="evidence" value="ECO:0000318"/>
    <property type="project" value="GO_Central"/>
</dbReference>
<dbReference type="InterPro" id="IPR011015">
    <property type="entry name" value="LEM/LEM-like_dom_sf"/>
</dbReference>
<feature type="compositionally biased region" description="Pro residues" evidence="12">
    <location>
        <begin position="194"/>
        <end position="209"/>
    </location>
</feature>
<proteinExistence type="inferred from homology"/>
<dbReference type="PANTHER" id="PTHR12019:SF9">
    <property type="entry name" value="THYMOPOIETIN"/>
    <property type="match status" value="1"/>
</dbReference>
<reference evidence="17 18" key="2">
    <citation type="submission" date="2025-04" db="UniProtKB">
        <authorList>
            <consortium name="RefSeq"/>
        </authorList>
    </citation>
    <scope>IDENTIFICATION</scope>
    <source>
        <strain evidence="16 17">J_2021</strain>
        <tissue evidence="17 18">Erythrocytes</tissue>
    </source>
</reference>
<feature type="transmembrane region" description="Helical" evidence="13">
    <location>
        <begin position="619"/>
        <end position="639"/>
    </location>
</feature>
<dbReference type="InterPro" id="IPR000418">
    <property type="entry name" value="Ets_dom"/>
</dbReference>
<gene>
    <name evidence="17 18" type="primary">elk4.S</name>
    <name evidence="17 18" type="synonym">elk4</name>
    <name evidence="17 18" type="synonym">elk4-a</name>
    <name evidence="17 18" type="synonym">elk4-b</name>
    <name evidence="17 18" type="synonym">sap1</name>
    <name evidence="17 18" type="synonym">XSAP1</name>
</gene>
<dbReference type="GO" id="GO:0006357">
    <property type="term" value="P:regulation of transcription by RNA polymerase II"/>
    <property type="evidence" value="ECO:0000318"/>
    <property type="project" value="GO_Central"/>
</dbReference>
<evidence type="ECO:0000256" key="6">
    <source>
        <dbReference type="ARBA" id="ARBA00023015"/>
    </source>
</evidence>
<keyword evidence="7 11" id="KW-0238">DNA-binding</keyword>
<sequence length="660" mass="73798">MDSAITLWQFLLQLLQEPHHSQLICWTSNDGEFKLLQAEEVARLWGVRKNKPSMNYDKLSRALRYYYVKNIIKKVNGQKFVYKFVSYPDILTMDPLTLARGEGEMECRPSDAVACLSWEKKNYDKEQAPAPPMKSSGRNDYIHSGLYTSFTLNSLNTAGVKLFKTVQVENPGEKKSVQESPLSVIKFVTMPNKNPEPPPQVHSLPPPPPDSHEKPRESPPEIPVKSTISPLASSVSTVSEPTDTTSTAIEIEVDAELETESSQSLDFSHDVSMEVTDPEPEPVYVLDIKNTSKSKKPKGLELAPTVVITTSDSNPLGILSPSLGTASLTPAFFSQLLPVEDEEWNGNCKMDVRSLSNTELKEQLLKRGVKPGPILPTTRSIYEKRLQQLLNEVPEPTEEKRPGNQDQYSDSEDEGFLMKKKEELRGENMASDAMQNNRQTKVFTVNVPVPRRSSLSNGFSSRPPPGPYNHIPASLAAEYNQNLATLGDEFTVTRILKQMERRSSMEQAALFKKEMNQKSQEKMTADKNTMTYRSPANTPKACVFMAQSRPKTDDSTSEDFCETMSQSPLGLSATRRKPIKGAAGRPIQFRYDDFATKAQIQEKIKATPTEKSARRLIPVPLQIVIFIVVAFLALVFFTLECSPENPFRSLVEGDATAQQP</sequence>
<keyword evidence="13" id="KW-0472">Membrane</keyword>
<dbReference type="Proteomes" id="UP000186698">
    <property type="component" value="Chromosome 2S"/>
</dbReference>
<keyword evidence="9" id="KW-0804">Transcription</keyword>
<feature type="compositionally biased region" description="Polar residues" evidence="12">
    <location>
        <begin position="226"/>
        <end position="246"/>
    </location>
</feature>
<dbReference type="InterPro" id="IPR051656">
    <property type="entry name" value="LEM_domain"/>
</dbReference>